<evidence type="ECO:0000313" key="4">
    <source>
        <dbReference type="WBParaSite" id="SSLN_0000939401-mRNA-1"/>
    </source>
</evidence>
<dbReference type="EMBL" id="UYSU01035004">
    <property type="protein sequence ID" value="VDL95432.1"/>
    <property type="molecule type" value="Genomic_DNA"/>
</dbReference>
<evidence type="ECO:0000313" key="2">
    <source>
        <dbReference type="EMBL" id="VDL95432.1"/>
    </source>
</evidence>
<keyword evidence="3" id="KW-1185">Reference proteome</keyword>
<dbReference type="Proteomes" id="UP000275846">
    <property type="component" value="Unassembled WGS sequence"/>
</dbReference>
<name>A0A183SXU9_SCHSO</name>
<proteinExistence type="predicted"/>
<evidence type="ECO:0000313" key="3">
    <source>
        <dbReference type="Proteomes" id="UP000275846"/>
    </source>
</evidence>
<feature type="region of interest" description="Disordered" evidence="1">
    <location>
        <begin position="1"/>
        <end position="35"/>
    </location>
</feature>
<gene>
    <name evidence="2" type="ORF">SSLN_LOCUS9047</name>
</gene>
<dbReference type="AlphaFoldDB" id="A0A183SXU9"/>
<organism evidence="4">
    <name type="scientific">Schistocephalus solidus</name>
    <name type="common">Tapeworm</name>
    <dbReference type="NCBI Taxonomy" id="70667"/>
    <lineage>
        <taxon>Eukaryota</taxon>
        <taxon>Metazoa</taxon>
        <taxon>Spiralia</taxon>
        <taxon>Lophotrochozoa</taxon>
        <taxon>Platyhelminthes</taxon>
        <taxon>Cestoda</taxon>
        <taxon>Eucestoda</taxon>
        <taxon>Diphyllobothriidea</taxon>
        <taxon>Diphyllobothriidae</taxon>
        <taxon>Schistocephalus</taxon>
    </lineage>
</organism>
<sequence length="114" mass="12152">MQYGSGSDESPIQPWSNNDSTSVGSGNRACFPPEEASPVAKLTGQYFPRTHARTLRSARRLSRDATRPAVCQTSMGARSGNDMKAGMVAGVGAGSRRTSRLRFLESVLTLGADM</sequence>
<feature type="compositionally biased region" description="Polar residues" evidence="1">
    <location>
        <begin position="1"/>
        <end position="25"/>
    </location>
</feature>
<protein>
    <submittedName>
        <fullName evidence="2 4">Uncharacterized protein</fullName>
    </submittedName>
</protein>
<evidence type="ECO:0000256" key="1">
    <source>
        <dbReference type="SAM" id="MobiDB-lite"/>
    </source>
</evidence>
<dbReference type="WBParaSite" id="SSLN_0000939401-mRNA-1">
    <property type="protein sequence ID" value="SSLN_0000939401-mRNA-1"/>
    <property type="gene ID" value="SSLN_0000939401"/>
</dbReference>
<accession>A0A183SXU9</accession>
<reference evidence="4" key="1">
    <citation type="submission" date="2016-06" db="UniProtKB">
        <authorList>
            <consortium name="WormBaseParasite"/>
        </authorList>
    </citation>
    <scope>IDENTIFICATION</scope>
</reference>
<feature type="region of interest" description="Disordered" evidence="1">
    <location>
        <begin position="55"/>
        <end position="84"/>
    </location>
</feature>
<reference evidence="2 3" key="2">
    <citation type="submission" date="2018-11" db="EMBL/GenBank/DDBJ databases">
        <authorList>
            <consortium name="Pathogen Informatics"/>
        </authorList>
    </citation>
    <scope>NUCLEOTIDE SEQUENCE [LARGE SCALE GENOMIC DNA]</scope>
    <source>
        <strain evidence="2 3">NST_G2</strain>
    </source>
</reference>